<dbReference type="Gene3D" id="2.10.25.10">
    <property type="entry name" value="Laminin"/>
    <property type="match status" value="7"/>
</dbReference>
<dbReference type="PANTHER" id="PTHR24049:SF22">
    <property type="entry name" value="DROSOPHILA CRUMBS HOMOLOG"/>
    <property type="match status" value="1"/>
</dbReference>
<feature type="domain" description="EGF-like" evidence="7">
    <location>
        <begin position="373"/>
        <end position="407"/>
    </location>
</feature>
<evidence type="ECO:0000256" key="5">
    <source>
        <dbReference type="PROSITE-ProRule" id="PRU00076"/>
    </source>
</evidence>
<dbReference type="FunFam" id="2.10.25.10:FF:000066">
    <property type="entry name" value="FAT atypical cadherin 4"/>
    <property type="match status" value="1"/>
</dbReference>
<evidence type="ECO:0000256" key="4">
    <source>
        <dbReference type="ARBA" id="ARBA00023157"/>
    </source>
</evidence>
<name>A0A8S3VK44_MYTED</name>
<proteinExistence type="predicted"/>
<feature type="domain" description="EGF-like" evidence="7">
    <location>
        <begin position="232"/>
        <end position="267"/>
    </location>
</feature>
<keyword evidence="3" id="KW-0677">Repeat</keyword>
<evidence type="ECO:0000259" key="7">
    <source>
        <dbReference type="PROSITE" id="PS50026"/>
    </source>
</evidence>
<dbReference type="PROSITE" id="PS01186">
    <property type="entry name" value="EGF_2"/>
    <property type="match status" value="2"/>
</dbReference>
<dbReference type="SMART" id="SM00181">
    <property type="entry name" value="EGF"/>
    <property type="match status" value="8"/>
</dbReference>
<evidence type="ECO:0000256" key="2">
    <source>
        <dbReference type="ARBA" id="ARBA00022729"/>
    </source>
</evidence>
<keyword evidence="9" id="KW-1185">Reference proteome</keyword>
<dbReference type="CDD" id="cd00054">
    <property type="entry name" value="EGF_CA"/>
    <property type="match status" value="6"/>
</dbReference>
<accession>A0A8S3VK44</accession>
<dbReference type="PROSITE" id="PS00022">
    <property type="entry name" value="EGF_1"/>
    <property type="match status" value="5"/>
</dbReference>
<gene>
    <name evidence="8" type="ORF">MEDL_65459</name>
</gene>
<dbReference type="EMBL" id="CAJPWZ010003195">
    <property type="protein sequence ID" value="CAG2253952.1"/>
    <property type="molecule type" value="Genomic_DNA"/>
</dbReference>
<feature type="disulfide bond" evidence="5">
    <location>
        <begin position="155"/>
        <end position="164"/>
    </location>
</feature>
<dbReference type="SMART" id="SM00179">
    <property type="entry name" value="EGF_CA"/>
    <property type="match status" value="6"/>
</dbReference>
<keyword evidence="1 5" id="KW-0245">EGF-like domain</keyword>
<comment type="caution">
    <text evidence="8">The sequence shown here is derived from an EMBL/GenBank/DDBJ whole genome shotgun (WGS) entry which is preliminary data.</text>
</comment>
<dbReference type="Pfam" id="PF25024">
    <property type="entry name" value="EGF_TEN"/>
    <property type="match status" value="1"/>
</dbReference>
<dbReference type="GO" id="GO:0045197">
    <property type="term" value="P:establishment or maintenance of epithelial cell apical/basal polarity"/>
    <property type="evidence" value="ECO:0007669"/>
    <property type="project" value="TreeGrafter"/>
</dbReference>
<dbReference type="InterPro" id="IPR000152">
    <property type="entry name" value="EGF-type_Asp/Asn_hydroxyl_site"/>
</dbReference>
<dbReference type="GO" id="GO:0007157">
    <property type="term" value="P:heterophilic cell-cell adhesion via plasma membrane cell adhesion molecules"/>
    <property type="evidence" value="ECO:0007669"/>
    <property type="project" value="TreeGrafter"/>
</dbReference>
<feature type="disulfide bond" evidence="5">
    <location>
        <begin position="257"/>
        <end position="266"/>
    </location>
</feature>
<feature type="domain" description="EGF-like" evidence="7">
    <location>
        <begin position="133"/>
        <end position="165"/>
    </location>
</feature>
<reference evidence="8" key="1">
    <citation type="submission" date="2021-03" db="EMBL/GenBank/DDBJ databases">
        <authorList>
            <person name="Bekaert M."/>
        </authorList>
    </citation>
    <scope>NUCLEOTIDE SEQUENCE</scope>
</reference>
<dbReference type="PROSITE" id="PS50026">
    <property type="entry name" value="EGF_3"/>
    <property type="match status" value="7"/>
</dbReference>
<dbReference type="GO" id="GO:0005886">
    <property type="term" value="C:plasma membrane"/>
    <property type="evidence" value="ECO:0007669"/>
    <property type="project" value="TreeGrafter"/>
</dbReference>
<evidence type="ECO:0000256" key="3">
    <source>
        <dbReference type="ARBA" id="ARBA00022737"/>
    </source>
</evidence>
<dbReference type="PANTHER" id="PTHR24049">
    <property type="entry name" value="CRUMBS FAMILY MEMBER"/>
    <property type="match status" value="1"/>
</dbReference>
<evidence type="ECO:0000256" key="6">
    <source>
        <dbReference type="SAM" id="SignalP"/>
    </source>
</evidence>
<dbReference type="InterPro" id="IPR001881">
    <property type="entry name" value="EGF-like_Ca-bd_dom"/>
</dbReference>
<dbReference type="SUPFAM" id="SSF57196">
    <property type="entry name" value="EGF/Laminin"/>
    <property type="match status" value="4"/>
</dbReference>
<keyword evidence="2 6" id="KW-0732">Signal</keyword>
<protein>
    <recommendedName>
        <fullName evidence="7">EGF-like domain-containing protein</fullName>
    </recommendedName>
</protein>
<feature type="disulfide bond" evidence="5">
    <location>
        <begin position="362"/>
        <end position="371"/>
    </location>
</feature>
<dbReference type="GO" id="GO:0005509">
    <property type="term" value="F:calcium ion binding"/>
    <property type="evidence" value="ECO:0007669"/>
    <property type="project" value="InterPro"/>
</dbReference>
<dbReference type="Proteomes" id="UP000683360">
    <property type="component" value="Unassembled WGS sequence"/>
</dbReference>
<evidence type="ECO:0000313" key="8">
    <source>
        <dbReference type="EMBL" id="CAG2253952.1"/>
    </source>
</evidence>
<sequence length="557" mass="60328">MFLLWIFVVNLVHCYAAVENYPCAFLPNDSMKCLEYWTLKEMKHNCTDVKDDLIFTGLIKKVDEEHLISVRASSESLNFDVKTQIWVRRKDGFCENNCCGGLACITQVCLHGGHCENGNCVCKPQYYGPHCGKYNTCAGITCKNGGSCNDGHCSCTTGFSGDQCQNYYPCHGVSCTRGGYCLYGVCYCHPNTQWEICENCLPNQCSGHGKCINLQTGFSCTCDTGYTGITCNTDCHPDPCNRNGHCTNSPSGFSCFCQNGYTGSTCNKVCQPDPCLGQGSCLNSPAGYTCHCNKGYTGKQCDTDCLPDPCKGHGSCYDGKQGYFCNCHAGYTGQNCERNCSPDPCNGNGICHNTQTGFTCSCHQGYTGQTCAAHCSPDPCNGRGACYNGKTDYYCQCQIGYTGRNCQTVSTTPAATTHISGLGSMPMLPSGLQQTVKEHHCNKLGLLMDLAVGKALHQQGAKGCGGNSADAVLIKHCQAPSFSGWRRGLQVINHCNQLNPYTPVGEWDSVRFTNNIGVMTSCQSGVIEMISQSCGSQLNLHNITSPAFNSVYTIDWT</sequence>
<organism evidence="8 9">
    <name type="scientific">Mytilus edulis</name>
    <name type="common">Blue mussel</name>
    <dbReference type="NCBI Taxonomy" id="6550"/>
    <lineage>
        <taxon>Eukaryota</taxon>
        <taxon>Metazoa</taxon>
        <taxon>Spiralia</taxon>
        <taxon>Lophotrochozoa</taxon>
        <taxon>Mollusca</taxon>
        <taxon>Bivalvia</taxon>
        <taxon>Autobranchia</taxon>
        <taxon>Pteriomorphia</taxon>
        <taxon>Mytilida</taxon>
        <taxon>Mytiloidea</taxon>
        <taxon>Mytilidae</taxon>
        <taxon>Mytilinae</taxon>
        <taxon>Mytilus</taxon>
    </lineage>
</organism>
<feature type="domain" description="EGF-like" evidence="7">
    <location>
        <begin position="198"/>
        <end position="229"/>
    </location>
</feature>
<dbReference type="InterPro" id="IPR009030">
    <property type="entry name" value="Growth_fac_rcpt_cys_sf"/>
</dbReference>
<feature type="domain" description="EGF-like" evidence="7">
    <location>
        <begin position="268"/>
        <end position="299"/>
    </location>
</feature>
<evidence type="ECO:0000313" key="9">
    <source>
        <dbReference type="Proteomes" id="UP000683360"/>
    </source>
</evidence>
<dbReference type="InterPro" id="IPR051022">
    <property type="entry name" value="Notch_Cell-Fate_Det"/>
</dbReference>
<dbReference type="PROSITE" id="PS00010">
    <property type="entry name" value="ASX_HYDROXYL"/>
    <property type="match status" value="3"/>
</dbReference>
<comment type="caution">
    <text evidence="5">Lacks conserved residue(s) required for the propagation of feature annotation.</text>
</comment>
<feature type="domain" description="EGF-like" evidence="7">
    <location>
        <begin position="338"/>
        <end position="372"/>
    </location>
</feature>
<feature type="disulfide bond" evidence="5">
    <location>
        <begin position="397"/>
        <end position="406"/>
    </location>
</feature>
<feature type="chain" id="PRO_5035728200" description="EGF-like domain-containing protein" evidence="6">
    <location>
        <begin position="17"/>
        <end position="557"/>
    </location>
</feature>
<feature type="disulfide bond" evidence="5">
    <location>
        <begin position="327"/>
        <end position="336"/>
    </location>
</feature>
<dbReference type="AlphaFoldDB" id="A0A8S3VK44"/>
<feature type="domain" description="EGF-like" evidence="7">
    <location>
        <begin position="302"/>
        <end position="337"/>
    </location>
</feature>
<keyword evidence="4 5" id="KW-1015">Disulfide bond</keyword>
<dbReference type="GO" id="GO:0032991">
    <property type="term" value="C:protein-containing complex"/>
    <property type="evidence" value="ECO:0007669"/>
    <property type="project" value="TreeGrafter"/>
</dbReference>
<dbReference type="OrthoDB" id="430340at2759"/>
<dbReference type="InterPro" id="IPR000742">
    <property type="entry name" value="EGF"/>
</dbReference>
<dbReference type="SUPFAM" id="SSF57184">
    <property type="entry name" value="Growth factor receptor domain"/>
    <property type="match status" value="1"/>
</dbReference>
<dbReference type="Pfam" id="PF00008">
    <property type="entry name" value="EGF"/>
    <property type="match status" value="2"/>
</dbReference>
<feature type="signal peptide" evidence="6">
    <location>
        <begin position="1"/>
        <end position="16"/>
    </location>
</feature>
<evidence type="ECO:0000256" key="1">
    <source>
        <dbReference type="ARBA" id="ARBA00022536"/>
    </source>
</evidence>